<evidence type="ECO:0000313" key="4">
    <source>
        <dbReference type="WBParaSite" id="Csp11.Scaffold626.g6590.t1"/>
    </source>
</evidence>
<accession>A0A1I7TJQ1</accession>
<dbReference type="AlphaFoldDB" id="A0A1I7TJQ1"/>
<dbReference type="InterPro" id="IPR053105">
    <property type="entry name" value="Class_V-like_SAM-MTase"/>
</dbReference>
<dbReference type="InterPro" id="IPR001214">
    <property type="entry name" value="SET_dom"/>
</dbReference>
<evidence type="ECO:0000259" key="2">
    <source>
        <dbReference type="PROSITE" id="PS50280"/>
    </source>
</evidence>
<feature type="region of interest" description="Disordered" evidence="1">
    <location>
        <begin position="58"/>
        <end position="80"/>
    </location>
</feature>
<dbReference type="SUPFAM" id="SSF82199">
    <property type="entry name" value="SET domain"/>
    <property type="match status" value="1"/>
</dbReference>
<feature type="domain" description="SET" evidence="2">
    <location>
        <begin position="308"/>
        <end position="473"/>
    </location>
</feature>
<reference evidence="4" key="1">
    <citation type="submission" date="2016-11" db="UniProtKB">
        <authorList>
            <consortium name="WormBaseParasite"/>
        </authorList>
    </citation>
    <scope>IDENTIFICATION</scope>
</reference>
<evidence type="ECO:0000313" key="3">
    <source>
        <dbReference type="Proteomes" id="UP000095282"/>
    </source>
</evidence>
<proteinExistence type="predicted"/>
<protein>
    <submittedName>
        <fullName evidence="4">SET domain-containing protein</fullName>
    </submittedName>
</protein>
<name>A0A1I7TJQ1_9PELO</name>
<feature type="compositionally biased region" description="Polar residues" evidence="1">
    <location>
        <begin position="1"/>
        <end position="13"/>
    </location>
</feature>
<feature type="region of interest" description="Disordered" evidence="1">
    <location>
        <begin position="1"/>
        <end position="26"/>
    </location>
</feature>
<evidence type="ECO:0000256" key="1">
    <source>
        <dbReference type="SAM" id="MobiDB-lite"/>
    </source>
</evidence>
<dbReference type="Proteomes" id="UP000095282">
    <property type="component" value="Unplaced"/>
</dbReference>
<keyword evidence="3" id="KW-1185">Reference proteome</keyword>
<dbReference type="WBParaSite" id="Csp11.Scaffold626.g6590.t1">
    <property type="protein sequence ID" value="Csp11.Scaffold626.g6590.t1"/>
    <property type="gene ID" value="Csp11.Scaffold626.g6590"/>
</dbReference>
<sequence length="534" mass="61129">MNTRSKSAAQQTRSLRKRPVEKNEETQAVKIAKVEVEGQFYSVKAAPKSLWQAQRQMNEEIARSSSSNSQNTRKKSLRNKETMKFGNDKYLYTDHNENNDDRMWQNVKNALEARESVFGTDGVNLKLPSEQNMDSLCKAQDFRRWSFLQYSEKGCVLEDTVASDGKEIMRNMLKNSTEEDEKVARDEINKIIADAGSGIILKGSSSRREIKNGNFSVFVNKTQLENLTESAMAGLRFELIDRNIVDKAPFDKKIQTALENLEREEEKLVFQCNNCKRGKCGCKKLDDLLESATAPPYKETHHYTCTPECVCCRPSGSFPAPPKGALEPLIHTKMVKGITLRSRQYFDVGESVTDFFGNVIHDGQMDDNNYAFELYSEVNDRKVFEKMIRNNESKSSRPLSEDYCKNLKELIGHNFSIDPKQKGSIGRFISSSCMGNLVPHVVYKNGINPLNAEIAFTACMPIYPQQELSFFYSCGYIYKNLKDSCLCGELCCIRNMHLFPYIRKDDVIKFYKKLYGRLHEEFKLRVLTKNSVNC</sequence>
<dbReference type="Pfam" id="PF00856">
    <property type="entry name" value="SET"/>
    <property type="match status" value="1"/>
</dbReference>
<dbReference type="STRING" id="1561998.A0A1I7TJQ1"/>
<dbReference type="PANTHER" id="PTHR47250:SF5">
    <property type="entry name" value="SET DOMAIN-CONTAINING PROTEIN"/>
    <property type="match status" value="1"/>
</dbReference>
<dbReference type="PROSITE" id="PS50280">
    <property type="entry name" value="SET"/>
    <property type="match status" value="1"/>
</dbReference>
<dbReference type="Gene3D" id="2.170.270.10">
    <property type="entry name" value="SET domain"/>
    <property type="match status" value="1"/>
</dbReference>
<dbReference type="InterPro" id="IPR046341">
    <property type="entry name" value="SET_dom_sf"/>
</dbReference>
<organism evidence="3 4">
    <name type="scientific">Caenorhabditis tropicalis</name>
    <dbReference type="NCBI Taxonomy" id="1561998"/>
    <lineage>
        <taxon>Eukaryota</taxon>
        <taxon>Metazoa</taxon>
        <taxon>Ecdysozoa</taxon>
        <taxon>Nematoda</taxon>
        <taxon>Chromadorea</taxon>
        <taxon>Rhabditida</taxon>
        <taxon>Rhabditina</taxon>
        <taxon>Rhabditomorpha</taxon>
        <taxon>Rhabditoidea</taxon>
        <taxon>Rhabditidae</taxon>
        <taxon>Peloderinae</taxon>
        <taxon>Caenorhabditis</taxon>
    </lineage>
</organism>
<dbReference type="PANTHER" id="PTHR47250">
    <property type="entry name" value="HISTONE-LYSINE N-METHYLTRANSFERASE SET-6"/>
    <property type="match status" value="1"/>
</dbReference>